<dbReference type="AlphaFoldDB" id="X1EYS0"/>
<dbReference type="Gene3D" id="1.10.10.10">
    <property type="entry name" value="Winged helix-like DNA-binding domain superfamily/Winged helix DNA-binding domain"/>
    <property type="match status" value="1"/>
</dbReference>
<dbReference type="InterPro" id="IPR036390">
    <property type="entry name" value="WH_DNA-bd_sf"/>
</dbReference>
<organism evidence="2">
    <name type="scientific">marine sediment metagenome</name>
    <dbReference type="NCBI Taxonomy" id="412755"/>
    <lineage>
        <taxon>unclassified sequences</taxon>
        <taxon>metagenomes</taxon>
        <taxon>ecological metagenomes</taxon>
    </lineage>
</organism>
<dbReference type="Pfam" id="PF08461">
    <property type="entry name" value="WHD_RNase_R"/>
    <property type="match status" value="1"/>
</dbReference>
<reference evidence="2" key="1">
    <citation type="journal article" date="2014" name="Front. Microbiol.">
        <title>High frequency of phylogenetically diverse reductive dehalogenase-homologous genes in deep subseafloor sedimentary metagenomes.</title>
        <authorList>
            <person name="Kawai M."/>
            <person name="Futagami T."/>
            <person name="Toyoda A."/>
            <person name="Takaki Y."/>
            <person name="Nishi S."/>
            <person name="Hori S."/>
            <person name="Arai W."/>
            <person name="Tsubouchi T."/>
            <person name="Morono Y."/>
            <person name="Uchiyama I."/>
            <person name="Ito T."/>
            <person name="Fujiyama A."/>
            <person name="Inagaki F."/>
            <person name="Takami H."/>
        </authorList>
    </citation>
    <scope>NUCLEOTIDE SEQUENCE</scope>
    <source>
        <strain evidence="2">Expedition CK06-06</strain>
    </source>
</reference>
<accession>X1EYS0</accession>
<feature type="domain" description="Ribonuclease R winged-helix" evidence="1">
    <location>
        <begin position="5"/>
        <end position="53"/>
    </location>
</feature>
<proteinExistence type="predicted"/>
<dbReference type="InterPro" id="IPR013668">
    <property type="entry name" value="RNase_R_HTH_12"/>
</dbReference>
<comment type="caution">
    <text evidence="2">The sequence shown here is derived from an EMBL/GenBank/DDBJ whole genome shotgun (WGS) entry which is preliminary data.</text>
</comment>
<protein>
    <recommendedName>
        <fullName evidence="1">Ribonuclease R winged-helix domain-containing protein</fullName>
    </recommendedName>
</protein>
<name>X1EYS0_9ZZZZ</name>
<sequence length="164" mass="19434">MNTREEIIDLLSKSKGPLGAKRISSELKKTSVNIRKILSNLYKEGKITRVGFGKYAVLTVNGSVNKSVNVLGESVNVEDTEAKKLINREIYKYRKAYLQKLKANNPEAYEKIRSARYKYYKRWRAENPDYNKKWLKVYRKKYPERIREYQRRYWLKRALSQAGS</sequence>
<dbReference type="EMBL" id="BARU01008171">
    <property type="protein sequence ID" value="GAH37732.1"/>
    <property type="molecule type" value="Genomic_DNA"/>
</dbReference>
<gene>
    <name evidence="2" type="ORF">S03H2_16034</name>
</gene>
<dbReference type="SUPFAM" id="SSF46785">
    <property type="entry name" value="Winged helix' DNA-binding domain"/>
    <property type="match status" value="1"/>
</dbReference>
<evidence type="ECO:0000259" key="1">
    <source>
        <dbReference type="Pfam" id="PF08461"/>
    </source>
</evidence>
<evidence type="ECO:0000313" key="2">
    <source>
        <dbReference type="EMBL" id="GAH37732.1"/>
    </source>
</evidence>
<dbReference type="InterPro" id="IPR036388">
    <property type="entry name" value="WH-like_DNA-bd_sf"/>
</dbReference>